<feature type="region of interest" description="Disordered" evidence="2">
    <location>
        <begin position="1"/>
        <end position="59"/>
    </location>
</feature>
<sequence>MPPKKSRKTTSKTSAATTTTTTTSAISQSYAHALPLPPPPPLFPNLPSNPLNPPKTSTSIHSQMLHGLTLFARHDALLHRSLTLNSTQKSQFLLSLQTTNVSFDLKKYEKDLKKLEKSSLLKHNLTTPPSAPTQKYTRKIPKIKRPPNAFMIFKSSRLKTLNNVAYGKGDKRNTVQWKTSVIGEEWRGLGEGEREEWVKKAKELGEEVRCRMGDDVAFSDLNSYLILTRS</sequence>
<dbReference type="AlphaFoldDB" id="A0A9W7C4S7"/>
<dbReference type="Gene3D" id="1.10.30.10">
    <property type="entry name" value="High mobility group box domain"/>
    <property type="match status" value="1"/>
</dbReference>
<name>A0A9W7C4S7_9STRA</name>
<evidence type="ECO:0000256" key="1">
    <source>
        <dbReference type="PROSITE-ProRule" id="PRU00267"/>
    </source>
</evidence>
<protein>
    <recommendedName>
        <fullName evidence="3">HMG box domain-containing protein</fullName>
    </recommendedName>
</protein>
<dbReference type="EMBL" id="BRXW01000038">
    <property type="protein sequence ID" value="GMI01902.1"/>
    <property type="molecule type" value="Genomic_DNA"/>
</dbReference>
<comment type="caution">
    <text evidence="4">The sequence shown here is derived from an EMBL/GenBank/DDBJ whole genome shotgun (WGS) entry which is preliminary data.</text>
</comment>
<evidence type="ECO:0000256" key="2">
    <source>
        <dbReference type="SAM" id="MobiDB-lite"/>
    </source>
</evidence>
<evidence type="ECO:0000313" key="5">
    <source>
        <dbReference type="Proteomes" id="UP001165122"/>
    </source>
</evidence>
<feature type="compositionally biased region" description="Basic residues" evidence="2">
    <location>
        <begin position="1"/>
        <end position="10"/>
    </location>
</feature>
<feature type="compositionally biased region" description="Pro residues" evidence="2">
    <location>
        <begin position="35"/>
        <end position="44"/>
    </location>
</feature>
<dbReference type="SMART" id="SM00398">
    <property type="entry name" value="HMG"/>
    <property type="match status" value="1"/>
</dbReference>
<reference evidence="5" key="1">
    <citation type="journal article" date="2023" name="Commun. Biol.">
        <title>Genome analysis of Parmales, the sister group of diatoms, reveals the evolutionary specialization of diatoms from phago-mixotrophs to photoautotrophs.</title>
        <authorList>
            <person name="Ban H."/>
            <person name="Sato S."/>
            <person name="Yoshikawa S."/>
            <person name="Yamada K."/>
            <person name="Nakamura Y."/>
            <person name="Ichinomiya M."/>
            <person name="Sato N."/>
            <person name="Blanc-Mathieu R."/>
            <person name="Endo H."/>
            <person name="Kuwata A."/>
            <person name="Ogata H."/>
        </authorList>
    </citation>
    <scope>NUCLEOTIDE SEQUENCE [LARGE SCALE GENOMIC DNA]</scope>
    <source>
        <strain evidence="5">NIES 3700</strain>
    </source>
</reference>
<dbReference type="InterPro" id="IPR036910">
    <property type="entry name" value="HMG_box_dom_sf"/>
</dbReference>
<accession>A0A9W7C4S7</accession>
<proteinExistence type="predicted"/>
<dbReference type="PROSITE" id="PS50118">
    <property type="entry name" value="HMG_BOX_2"/>
    <property type="match status" value="1"/>
</dbReference>
<feature type="compositionally biased region" description="Low complexity" evidence="2">
    <location>
        <begin position="11"/>
        <end position="25"/>
    </location>
</feature>
<dbReference type="GO" id="GO:0003677">
    <property type="term" value="F:DNA binding"/>
    <property type="evidence" value="ECO:0007669"/>
    <property type="project" value="UniProtKB-UniRule"/>
</dbReference>
<dbReference type="OrthoDB" id="6247875at2759"/>
<feature type="DNA-binding region" description="HMG box" evidence="1">
    <location>
        <begin position="143"/>
        <end position="216"/>
    </location>
</feature>
<evidence type="ECO:0000259" key="3">
    <source>
        <dbReference type="PROSITE" id="PS50118"/>
    </source>
</evidence>
<feature type="domain" description="HMG box" evidence="3">
    <location>
        <begin position="143"/>
        <end position="216"/>
    </location>
</feature>
<gene>
    <name evidence="4" type="ORF">TrLO_g8121</name>
</gene>
<dbReference type="SUPFAM" id="SSF47095">
    <property type="entry name" value="HMG-box"/>
    <property type="match status" value="1"/>
</dbReference>
<dbReference type="InterPro" id="IPR009071">
    <property type="entry name" value="HMG_box_dom"/>
</dbReference>
<evidence type="ECO:0000313" key="4">
    <source>
        <dbReference type="EMBL" id="GMI01902.1"/>
    </source>
</evidence>
<keyword evidence="1" id="KW-0238">DNA-binding</keyword>
<dbReference type="GO" id="GO:0005634">
    <property type="term" value="C:nucleus"/>
    <property type="evidence" value="ECO:0007669"/>
    <property type="project" value="UniProtKB-UniRule"/>
</dbReference>
<keyword evidence="1" id="KW-0539">Nucleus</keyword>
<dbReference type="Proteomes" id="UP001165122">
    <property type="component" value="Unassembled WGS sequence"/>
</dbReference>
<organism evidence="4 5">
    <name type="scientific">Triparma laevis f. longispina</name>
    <dbReference type="NCBI Taxonomy" id="1714387"/>
    <lineage>
        <taxon>Eukaryota</taxon>
        <taxon>Sar</taxon>
        <taxon>Stramenopiles</taxon>
        <taxon>Ochrophyta</taxon>
        <taxon>Bolidophyceae</taxon>
        <taxon>Parmales</taxon>
        <taxon>Triparmaceae</taxon>
        <taxon>Triparma</taxon>
    </lineage>
</organism>
<keyword evidence="5" id="KW-1185">Reference proteome</keyword>